<evidence type="ECO:0000313" key="1">
    <source>
        <dbReference type="EMBL" id="QIZ21487.1"/>
    </source>
</evidence>
<dbReference type="GO" id="GO:0008115">
    <property type="term" value="F:sarcosine oxidase activity"/>
    <property type="evidence" value="ECO:0007669"/>
    <property type="project" value="InterPro"/>
</dbReference>
<evidence type="ECO:0000313" key="2">
    <source>
        <dbReference type="Proteomes" id="UP000501094"/>
    </source>
</evidence>
<organism evidence="1 2">
    <name type="scientific">Candidatus Pelagibacter giovannonii</name>
    <dbReference type="NCBI Taxonomy" id="2563896"/>
    <lineage>
        <taxon>Bacteria</taxon>
        <taxon>Pseudomonadati</taxon>
        <taxon>Pseudomonadota</taxon>
        <taxon>Alphaproteobacteria</taxon>
        <taxon>Candidatus Pelagibacterales</taxon>
        <taxon>Candidatus Pelagibacteraceae</taxon>
        <taxon>Candidatus Pelagibacter</taxon>
    </lineage>
</organism>
<dbReference type="InterPro" id="IPR006279">
    <property type="entry name" value="SoxD"/>
</dbReference>
<reference evidence="1 2" key="1">
    <citation type="journal article" date="2020" name="Nat. Microbiol.">
        <title>Lysogenic host-virus interactions in SAR11 marine bacteria.</title>
        <authorList>
            <person name="Morris R.M."/>
            <person name="Cain K.R."/>
            <person name="Hvorecny K.L."/>
            <person name="Kollman J.M."/>
        </authorList>
    </citation>
    <scope>NUCLEOTIDE SEQUENCE [LARGE SCALE GENOMIC DNA]</scope>
    <source>
        <strain evidence="1 2">NP1</strain>
    </source>
</reference>
<dbReference type="InterPro" id="IPR038561">
    <property type="entry name" value="SoxD_sf"/>
</dbReference>
<dbReference type="GO" id="GO:0046653">
    <property type="term" value="P:tetrahydrofolate metabolic process"/>
    <property type="evidence" value="ECO:0007669"/>
    <property type="project" value="InterPro"/>
</dbReference>
<sequence length="88" mass="10389">MLHIKCPHCGMRSQNEFSYGGDATVKRPELNKEVSDQDWDNFVYNRKSLRGKHKELWQHISGCRQWIKVERDTATHEIFKTAKANEDI</sequence>
<dbReference type="Pfam" id="PF04267">
    <property type="entry name" value="SoxD"/>
    <property type="match status" value="1"/>
</dbReference>
<accession>A0A6H1Q3I1</accession>
<dbReference type="Gene3D" id="3.30.2270.10">
    <property type="entry name" value="Folate-binding superfamily"/>
    <property type="match status" value="1"/>
</dbReference>
<dbReference type="AlphaFoldDB" id="A0A6H1Q3I1"/>
<dbReference type="EMBL" id="CP038852">
    <property type="protein sequence ID" value="QIZ21487.1"/>
    <property type="molecule type" value="Genomic_DNA"/>
</dbReference>
<dbReference type="Proteomes" id="UP000501094">
    <property type="component" value="Chromosome"/>
</dbReference>
<dbReference type="KEGG" id="peg:E5R92_06805"/>
<proteinExistence type="predicted"/>
<gene>
    <name evidence="1" type="ORF">E5R92_06805</name>
</gene>
<name>A0A6H1Q3I1_9PROT</name>
<protein>
    <submittedName>
        <fullName evidence="1">Sarcosine oxidase subunit delta</fullName>
    </submittedName>
</protein>
<dbReference type="RefSeq" id="WP_168607344.1">
    <property type="nucleotide sequence ID" value="NZ_CP038852.1"/>
</dbReference>
<keyword evidence="2" id="KW-1185">Reference proteome</keyword>